<comment type="cofactor">
    <cofactor evidence="1">
        <name>Ca(2+)</name>
        <dbReference type="ChEBI" id="CHEBI:29108"/>
    </cofactor>
</comment>
<dbReference type="Pfam" id="PF17678">
    <property type="entry name" value="Glyco_hydro_92N"/>
    <property type="match status" value="1"/>
</dbReference>
<reference evidence="9 10" key="1">
    <citation type="submission" date="2024-09" db="EMBL/GenBank/DDBJ databases">
        <authorList>
            <person name="Sun Q."/>
            <person name="Mori K."/>
        </authorList>
    </citation>
    <scope>NUCLEOTIDE SEQUENCE [LARGE SCALE GENOMIC DNA]</scope>
    <source>
        <strain evidence="9 10">ATCC 51272</strain>
    </source>
</reference>
<comment type="caution">
    <text evidence="9">The sequence shown here is derived from an EMBL/GenBank/DDBJ whole genome shotgun (WGS) entry which is preliminary data.</text>
</comment>
<keyword evidence="5" id="KW-1133">Transmembrane helix</keyword>
<keyword evidence="6" id="KW-0732">Signal</keyword>
<evidence type="ECO:0000256" key="6">
    <source>
        <dbReference type="SAM" id="SignalP"/>
    </source>
</evidence>
<dbReference type="EMBL" id="JBHLZF010000002">
    <property type="protein sequence ID" value="MFB9898018.1"/>
    <property type="molecule type" value="Genomic_DNA"/>
</dbReference>
<feature type="transmembrane region" description="Helical" evidence="5">
    <location>
        <begin position="1058"/>
        <end position="1079"/>
    </location>
</feature>
<dbReference type="Pfam" id="PF07971">
    <property type="entry name" value="Glyco_hydro_92"/>
    <property type="match status" value="1"/>
</dbReference>
<dbReference type="Gene3D" id="1.20.1050.60">
    <property type="entry name" value="alpha-1,2-mannosidase"/>
    <property type="match status" value="1"/>
</dbReference>
<evidence type="ECO:0000256" key="2">
    <source>
        <dbReference type="ARBA" id="ARBA00011245"/>
    </source>
</evidence>
<dbReference type="InterPro" id="IPR008928">
    <property type="entry name" value="6-hairpin_glycosidase_sf"/>
</dbReference>
<dbReference type="SUPFAM" id="SSF53254">
    <property type="entry name" value="Phosphoglycerate mutase-like"/>
    <property type="match status" value="1"/>
</dbReference>
<dbReference type="InterPro" id="IPR029033">
    <property type="entry name" value="His_PPase_superfam"/>
</dbReference>
<dbReference type="NCBIfam" id="TIGR01180">
    <property type="entry name" value="aman2_put"/>
    <property type="match status" value="1"/>
</dbReference>
<sequence>MKQKRLFPLLLSLLLAVAVLAQKSPEQLGGVYYAYPAVPVPAAATAPQGYVPCYVSHYGRHGSRWLPSDSRYEWVVAQLADEANLTRRGRSLRRRMLRVWDHARGHGGELTPVGERQQQGLAVRMAARFPLLMQSGARVEARSSVVGRCRRSMEAFCTELGRRCPGIGLTAVTDSADMRWMSYDSPDELLLQRDTRVPLGVSPQRWAAAVFREPARVADAERLFSEVFTIATDMQDVDGLRVSLFDLFTREEMEALYRQNCTRMKWQNGRVPGNHDIPALCAARLWRHISAEADAALATGRPAATLRFGHDTALYRLLSLLGVADPSEGRGELDRIVPMAANLQMLFCRRAGAAPHAAVGQGDDDVLVGFWLNELPARLTALQPVARQDGVDYYSWTAVKRAARPWLDRQLWKDRTQGINTLVGTDYAVTQAAGRYGKGSEEHGQTLPAVLEPHGHTFWTPQTQDTEQKCVAPYYYRDSLFQGFRSSHWLVGGCTQDYGSFTLMPMTGRLRLRPAERATPFSHTGETAHPYYYAANLPAEQLLAEMTARSHSALFRFTPGRSGEMHVAVHPNSDEREGFVAVDTARRCIWGYNPVHRIYQGWGERAGFSGWFVVEFQQPVKAFGVRDTVAYVTLDARAGEPVLVRAASSFVDVDGAWANLRAELPAWDFLGTRLALDSIWQQRLQTLPVEAADEAAASQFYGALYRASFLPHEMSDVDGRRPAFATGRPVSGATAYGDFSMWDIYRAQLPLLSLVAPERMPLMMQSLVQMYREGGWMPIFPCWNSYTAAMIGDHAAAALADSWVRGTRGFDLAGAYAGLRRNAFERPATFAEYKDGMGRRALESYLRYGYIPMEDSVQEAFHTHEQVSRTLEYAYDDFCDAQLAKALGRTADYEALMKRARNWRNVINPRTGWADGRHRSGRWLGNRDLTNRVPFITEGAVIHYSFYVPHDIYGLMEAMGGREKFIQKLDTLFGISSPSSTGEGRDGAGEASDGALSSASGEAFYWHGNEPCHQIPYMYAWAGQPWKTQQLVRRILQTEYLDLPGGLSGNDDAGQMSAWYIFSALGFYPVCPATPYYILGSPTFRRARIGRLVMEAPDASAENIYIQRATWNGRPYTRNYISHDMLAGGGTLRLDMGPRPNKAWGSRPEDCPPDVMQ</sequence>
<feature type="signal peptide" evidence="6">
    <location>
        <begin position="1"/>
        <end position="21"/>
    </location>
</feature>
<gene>
    <name evidence="9" type="ORF">ACFFK8_09515</name>
</gene>
<evidence type="ECO:0000313" key="9">
    <source>
        <dbReference type="EMBL" id="MFB9898018.1"/>
    </source>
</evidence>
<feature type="chain" id="PRO_5046319379" evidence="6">
    <location>
        <begin position="22"/>
        <end position="1157"/>
    </location>
</feature>
<dbReference type="Gene3D" id="3.40.50.1240">
    <property type="entry name" value="Phosphoglycerate mutase-like"/>
    <property type="match status" value="1"/>
</dbReference>
<dbReference type="PANTHER" id="PTHR12143:SF43">
    <property type="entry name" value="PUTATIVE-RELATED"/>
    <property type="match status" value="1"/>
</dbReference>
<evidence type="ECO:0000259" key="8">
    <source>
        <dbReference type="Pfam" id="PF17678"/>
    </source>
</evidence>
<evidence type="ECO:0000256" key="1">
    <source>
        <dbReference type="ARBA" id="ARBA00001913"/>
    </source>
</evidence>
<keyword evidence="10" id="KW-1185">Reference proteome</keyword>
<keyword evidence="5" id="KW-0472">Membrane</keyword>
<evidence type="ECO:0000256" key="4">
    <source>
        <dbReference type="SAM" id="MobiDB-lite"/>
    </source>
</evidence>
<evidence type="ECO:0000256" key="3">
    <source>
        <dbReference type="ARBA" id="ARBA00022837"/>
    </source>
</evidence>
<organism evidence="9 10">
    <name type="scientific">Hallella seregens ATCC 51272</name>
    <dbReference type="NCBI Taxonomy" id="1336250"/>
    <lineage>
        <taxon>Bacteria</taxon>
        <taxon>Pseudomonadati</taxon>
        <taxon>Bacteroidota</taxon>
        <taxon>Bacteroidia</taxon>
        <taxon>Bacteroidales</taxon>
        <taxon>Prevotellaceae</taxon>
        <taxon>Hallella</taxon>
    </lineage>
</organism>
<feature type="domain" description="Glycosyl hydrolase family 92" evidence="7">
    <location>
        <begin position="656"/>
        <end position="1138"/>
    </location>
</feature>
<keyword evidence="9" id="KW-0326">Glycosidase</keyword>
<dbReference type="InterPro" id="IPR014718">
    <property type="entry name" value="GH-type_carb-bd"/>
</dbReference>
<dbReference type="InterPro" id="IPR050883">
    <property type="entry name" value="PNGase"/>
</dbReference>
<dbReference type="RefSeq" id="WP_027952196.1">
    <property type="nucleotide sequence ID" value="NZ_JADU01000012.1"/>
</dbReference>
<dbReference type="InterPro" id="IPR041371">
    <property type="entry name" value="GH92_N"/>
</dbReference>
<feature type="region of interest" description="Disordered" evidence="4">
    <location>
        <begin position="1137"/>
        <end position="1157"/>
    </location>
</feature>
<protein>
    <submittedName>
        <fullName evidence="9">GH92 family glycosyl hydrolase</fullName>
        <ecNumber evidence="9">3.2.1.-</ecNumber>
    </submittedName>
</protein>
<proteinExistence type="predicted"/>
<dbReference type="PANTHER" id="PTHR12143">
    <property type="entry name" value="PEPTIDE N-GLYCANASE PNGASE -RELATED"/>
    <property type="match status" value="1"/>
</dbReference>
<evidence type="ECO:0000259" key="7">
    <source>
        <dbReference type="Pfam" id="PF07971"/>
    </source>
</evidence>
<dbReference type="InterPro" id="IPR005887">
    <property type="entry name" value="GH92_a_mannosidase_put"/>
</dbReference>
<dbReference type="Gene3D" id="1.20.1610.10">
    <property type="entry name" value="alpha-1,2-mannosidases domains"/>
    <property type="match status" value="1"/>
</dbReference>
<comment type="subunit">
    <text evidence="2">Monomer.</text>
</comment>
<dbReference type="Gene3D" id="2.70.98.10">
    <property type="match status" value="1"/>
</dbReference>
<evidence type="ECO:0000313" key="10">
    <source>
        <dbReference type="Proteomes" id="UP001589688"/>
    </source>
</evidence>
<dbReference type="Gene3D" id="3.30.2080.10">
    <property type="entry name" value="GH92 mannosidase domain"/>
    <property type="match status" value="1"/>
</dbReference>
<name>A0ABV5ZKV0_9BACT</name>
<dbReference type="SUPFAM" id="SSF48208">
    <property type="entry name" value="Six-hairpin glycosidases"/>
    <property type="match status" value="1"/>
</dbReference>
<feature type="domain" description="Glycosyl hydrolase family 92 N-terminal" evidence="8">
    <location>
        <begin position="439"/>
        <end position="648"/>
    </location>
</feature>
<keyword evidence="9" id="KW-0378">Hydrolase</keyword>
<dbReference type="EC" id="3.2.1.-" evidence="9"/>
<evidence type="ECO:0000256" key="5">
    <source>
        <dbReference type="SAM" id="Phobius"/>
    </source>
</evidence>
<dbReference type="Proteomes" id="UP001589688">
    <property type="component" value="Unassembled WGS sequence"/>
</dbReference>
<keyword evidence="5" id="KW-0812">Transmembrane</keyword>
<accession>A0ABV5ZKV0</accession>
<dbReference type="GO" id="GO:0016798">
    <property type="term" value="F:hydrolase activity, acting on glycosyl bonds"/>
    <property type="evidence" value="ECO:0007669"/>
    <property type="project" value="UniProtKB-KW"/>
</dbReference>
<dbReference type="InterPro" id="IPR012939">
    <property type="entry name" value="Glyco_hydro_92"/>
</dbReference>
<keyword evidence="3" id="KW-0106">Calcium</keyword>